<keyword evidence="3" id="KW-0449">Lipoprotein</keyword>
<evidence type="ECO:0000256" key="9">
    <source>
        <dbReference type="SAM" id="SignalP"/>
    </source>
</evidence>
<evidence type="ECO:0000256" key="6">
    <source>
        <dbReference type="ARBA" id="ARBA00023157"/>
    </source>
</evidence>
<evidence type="ECO:0000256" key="4">
    <source>
        <dbReference type="ARBA" id="ARBA00022729"/>
    </source>
</evidence>
<evidence type="ECO:0000313" key="11">
    <source>
        <dbReference type="EMBL" id="KAH7294587.1"/>
    </source>
</evidence>
<dbReference type="EMBL" id="CM035432">
    <property type="protein sequence ID" value="KAH7294587.1"/>
    <property type="molecule type" value="Genomic_DNA"/>
</dbReference>
<dbReference type="InterPro" id="IPR012946">
    <property type="entry name" value="X8"/>
</dbReference>
<feature type="compositionally biased region" description="Polar residues" evidence="8">
    <location>
        <begin position="178"/>
        <end position="209"/>
    </location>
</feature>
<evidence type="ECO:0000256" key="7">
    <source>
        <dbReference type="ARBA" id="ARBA00023180"/>
    </source>
</evidence>
<feature type="domain" description="X8" evidence="10">
    <location>
        <begin position="61"/>
        <end position="148"/>
    </location>
</feature>
<dbReference type="SMART" id="SM00768">
    <property type="entry name" value="X8"/>
    <property type="match status" value="1"/>
</dbReference>
<gene>
    <name evidence="11" type="ORF">KP509_27G008500</name>
</gene>
<keyword evidence="7" id="KW-0325">Glycoprotein</keyword>
<name>A0A8T2RFS4_CERRI</name>
<dbReference type="PANTHER" id="PTHR31044:SF120">
    <property type="entry name" value="CARBOHYDRATE-BINDING X8 DOMAIN SUPERFAMILY PROTEIN"/>
    <property type="match status" value="1"/>
</dbReference>
<sequence length="231" mass="24522">MARFWSKWSLLHIFTLVLVFHEYTGCDGRTLRRVNVDTAAAAEVFHMPSLFLHRRLLQTETYCVANANVNETQLQAALNWACAIGQGNVDCSSIQEGGSCYNPNTIVAHATFAFNSYYIAQNGASTACDFNGLASISTTNPSSGSCVYKAFTGTGTPTTPTSPTTPTPIVPATPSSPQTPLATPPLNDQTFSPPSSDNSTMGNANSSPQTSAFSSPLHALFSGFIVVVLLS</sequence>
<comment type="subcellular location">
    <subcellularLocation>
        <location evidence="1">Cell membrane</location>
        <topology evidence="1">Lipid-anchor</topology>
        <topology evidence="1">GPI-anchor</topology>
    </subcellularLocation>
</comment>
<keyword evidence="4 9" id="KW-0732">Signal</keyword>
<evidence type="ECO:0000256" key="5">
    <source>
        <dbReference type="ARBA" id="ARBA00023136"/>
    </source>
</evidence>
<reference evidence="11 12" key="1">
    <citation type="submission" date="2021-08" db="EMBL/GenBank/DDBJ databases">
        <title>WGS assembly of Ceratopteris richardii.</title>
        <authorList>
            <person name="Marchant D.B."/>
            <person name="Chen G."/>
            <person name="Jenkins J."/>
            <person name="Shu S."/>
            <person name="Leebens-Mack J."/>
            <person name="Grimwood J."/>
            <person name="Schmutz J."/>
            <person name="Soltis P."/>
            <person name="Soltis D."/>
            <person name="Chen Z.-H."/>
        </authorList>
    </citation>
    <scope>NUCLEOTIDE SEQUENCE [LARGE SCALE GENOMIC DNA]</scope>
    <source>
        <strain evidence="11">Whitten #5841</strain>
        <tissue evidence="11">Leaf</tissue>
    </source>
</reference>
<feature type="region of interest" description="Disordered" evidence="8">
    <location>
        <begin position="155"/>
        <end position="209"/>
    </location>
</feature>
<feature type="signal peptide" evidence="9">
    <location>
        <begin position="1"/>
        <end position="28"/>
    </location>
</feature>
<organism evidence="11 12">
    <name type="scientific">Ceratopteris richardii</name>
    <name type="common">Triangle waterfern</name>
    <dbReference type="NCBI Taxonomy" id="49495"/>
    <lineage>
        <taxon>Eukaryota</taxon>
        <taxon>Viridiplantae</taxon>
        <taxon>Streptophyta</taxon>
        <taxon>Embryophyta</taxon>
        <taxon>Tracheophyta</taxon>
        <taxon>Polypodiopsida</taxon>
        <taxon>Polypodiidae</taxon>
        <taxon>Polypodiales</taxon>
        <taxon>Pteridineae</taxon>
        <taxon>Pteridaceae</taxon>
        <taxon>Parkerioideae</taxon>
        <taxon>Ceratopteris</taxon>
    </lineage>
</organism>
<dbReference type="GO" id="GO:0098552">
    <property type="term" value="C:side of membrane"/>
    <property type="evidence" value="ECO:0007669"/>
    <property type="project" value="UniProtKB-KW"/>
</dbReference>
<keyword evidence="5" id="KW-0472">Membrane</keyword>
<dbReference type="Pfam" id="PF07983">
    <property type="entry name" value="X8"/>
    <property type="match status" value="1"/>
</dbReference>
<feature type="chain" id="PRO_5035787810" description="X8 domain-containing protein" evidence="9">
    <location>
        <begin position="29"/>
        <end position="231"/>
    </location>
</feature>
<dbReference type="Proteomes" id="UP000825935">
    <property type="component" value="Chromosome 27"/>
</dbReference>
<evidence type="ECO:0000256" key="8">
    <source>
        <dbReference type="SAM" id="MobiDB-lite"/>
    </source>
</evidence>
<dbReference type="OrthoDB" id="417697at2759"/>
<evidence type="ECO:0000256" key="3">
    <source>
        <dbReference type="ARBA" id="ARBA00022622"/>
    </source>
</evidence>
<evidence type="ECO:0000313" key="12">
    <source>
        <dbReference type="Proteomes" id="UP000825935"/>
    </source>
</evidence>
<dbReference type="FunFam" id="1.20.58.1040:FF:000001">
    <property type="entry name" value="Glucan endo-1,3-beta-glucosidase 4"/>
    <property type="match status" value="1"/>
</dbReference>
<evidence type="ECO:0000256" key="2">
    <source>
        <dbReference type="ARBA" id="ARBA00022475"/>
    </source>
</evidence>
<dbReference type="GO" id="GO:0009506">
    <property type="term" value="C:plasmodesma"/>
    <property type="evidence" value="ECO:0007669"/>
    <property type="project" value="UniProtKB-ARBA"/>
</dbReference>
<dbReference type="PANTHER" id="PTHR31044">
    <property type="entry name" value="BETA-1,3 GLUCANASE"/>
    <property type="match status" value="1"/>
</dbReference>
<comment type="caution">
    <text evidence="11">The sequence shown here is derived from an EMBL/GenBank/DDBJ whole genome shotgun (WGS) entry which is preliminary data.</text>
</comment>
<keyword evidence="3" id="KW-0336">GPI-anchor</keyword>
<accession>A0A8T2RFS4</accession>
<keyword evidence="12" id="KW-1185">Reference proteome</keyword>
<keyword evidence="6" id="KW-1015">Disulfide bond</keyword>
<evidence type="ECO:0000256" key="1">
    <source>
        <dbReference type="ARBA" id="ARBA00004609"/>
    </source>
</evidence>
<protein>
    <recommendedName>
        <fullName evidence="10">X8 domain-containing protein</fullName>
    </recommendedName>
</protein>
<dbReference type="GO" id="GO:0005886">
    <property type="term" value="C:plasma membrane"/>
    <property type="evidence" value="ECO:0007669"/>
    <property type="project" value="UniProtKB-SubCell"/>
</dbReference>
<proteinExistence type="predicted"/>
<keyword evidence="2" id="KW-1003">Cell membrane</keyword>
<evidence type="ECO:0000259" key="10">
    <source>
        <dbReference type="SMART" id="SM00768"/>
    </source>
</evidence>
<dbReference type="InterPro" id="IPR044788">
    <property type="entry name" value="X8_dom_prot"/>
</dbReference>
<dbReference type="OMA" id="NWACAIG"/>
<dbReference type="AlphaFoldDB" id="A0A8T2RFS4"/>
<dbReference type="Gene3D" id="1.20.58.1040">
    <property type="match status" value="1"/>
</dbReference>